<feature type="compositionally biased region" description="Polar residues" evidence="1">
    <location>
        <begin position="504"/>
        <end position="517"/>
    </location>
</feature>
<keyword evidence="2" id="KW-0472">Membrane</keyword>
<accession>A0A1V8S9T0</accession>
<feature type="compositionally biased region" description="Basic and acidic residues" evidence="1">
    <location>
        <begin position="1"/>
        <end position="15"/>
    </location>
</feature>
<feature type="compositionally biased region" description="Basic and acidic residues" evidence="1">
    <location>
        <begin position="535"/>
        <end position="558"/>
    </location>
</feature>
<proteinExistence type="predicted"/>
<feature type="region of interest" description="Disordered" evidence="1">
    <location>
        <begin position="389"/>
        <end position="450"/>
    </location>
</feature>
<comment type="caution">
    <text evidence="3">The sequence shown here is derived from an EMBL/GenBank/DDBJ whole genome shotgun (WGS) entry which is preliminary data.</text>
</comment>
<evidence type="ECO:0000256" key="2">
    <source>
        <dbReference type="SAM" id="Phobius"/>
    </source>
</evidence>
<feature type="region of interest" description="Disordered" evidence="1">
    <location>
        <begin position="1"/>
        <end position="157"/>
    </location>
</feature>
<feature type="transmembrane region" description="Helical" evidence="2">
    <location>
        <begin position="845"/>
        <end position="866"/>
    </location>
</feature>
<protein>
    <recommendedName>
        <fullName evidence="5">Serine-rich protein</fullName>
    </recommendedName>
</protein>
<evidence type="ECO:0000256" key="1">
    <source>
        <dbReference type="SAM" id="MobiDB-lite"/>
    </source>
</evidence>
<feature type="region of interest" description="Disordered" evidence="1">
    <location>
        <begin position="176"/>
        <end position="353"/>
    </location>
</feature>
<gene>
    <name evidence="3" type="ORF">B0A48_17911</name>
</gene>
<keyword evidence="2" id="KW-0812">Transmembrane</keyword>
<feature type="compositionally biased region" description="Polar residues" evidence="1">
    <location>
        <begin position="594"/>
        <end position="617"/>
    </location>
</feature>
<dbReference type="Proteomes" id="UP000192596">
    <property type="component" value="Unassembled WGS sequence"/>
</dbReference>
<feature type="region of interest" description="Disordered" evidence="1">
    <location>
        <begin position="495"/>
        <end position="620"/>
    </location>
</feature>
<dbReference type="InParanoid" id="A0A1V8S9T0"/>
<feature type="compositionally biased region" description="Basic residues" evidence="1">
    <location>
        <begin position="58"/>
        <end position="71"/>
    </location>
</feature>
<dbReference type="EMBL" id="NAJO01000075">
    <property type="protein sequence ID" value="OQN95968.1"/>
    <property type="molecule type" value="Genomic_DNA"/>
</dbReference>
<evidence type="ECO:0008006" key="5">
    <source>
        <dbReference type="Google" id="ProtNLM"/>
    </source>
</evidence>
<dbReference type="OrthoDB" id="4153178at2759"/>
<feature type="region of interest" description="Disordered" evidence="1">
    <location>
        <begin position="648"/>
        <end position="792"/>
    </location>
</feature>
<feature type="compositionally biased region" description="Polar residues" evidence="1">
    <location>
        <begin position="43"/>
        <end position="54"/>
    </location>
</feature>
<feature type="compositionally biased region" description="Low complexity" evidence="1">
    <location>
        <begin position="330"/>
        <end position="353"/>
    </location>
</feature>
<reference evidence="4" key="1">
    <citation type="submission" date="2017-03" db="EMBL/GenBank/DDBJ databases">
        <title>Genomes of endolithic fungi from Antarctica.</title>
        <authorList>
            <person name="Coleine C."/>
            <person name="Masonjones S."/>
            <person name="Stajich J.E."/>
        </authorList>
    </citation>
    <scope>NUCLEOTIDE SEQUENCE [LARGE SCALE GENOMIC DNA]</scope>
    <source>
        <strain evidence="4">CCFEE 5527</strain>
    </source>
</reference>
<name>A0A1V8S9T0_9PEZI</name>
<feature type="compositionally biased region" description="Polar residues" evidence="1">
    <location>
        <begin position="663"/>
        <end position="683"/>
    </location>
</feature>
<feature type="compositionally biased region" description="Polar residues" evidence="1">
    <location>
        <begin position="187"/>
        <end position="203"/>
    </location>
</feature>
<sequence>MFLDPEPKVKADRPPSRSSPFFASQTPVLSPRDEWLNRRKALSQRTASQFNEQPAKSLLRKRSSKSRRTVRLVKGSPSPASSIHKISFEENDNTRNGLSGEKLSAADVHEAQQSLESLSADVKPTSASEPGFPADSRVSDAQSNINPARKLDFPSNVLLSPPAYTQVLPKTAWHRRSTSSKFSASSTLQGTEVGDTSFTGSESSRAERFSQGTTLRGTPTPYERDPSESFVDEDVGSSPQGPHQALETLEEVSPERSTVRAIQSSSPSTPHWHLRHELHSSPSKLPRPHTPPNFSSPNVEVHSSLEEHLSTYSPSAIVRPQRASRVTPAQTPSESPNSTPTAPPSLASAQQSSPNVVVYVDASRPLTRSQLIRSVTSFESILSRHEAASNLRPDTGRSGTTNASWASHQRSSSADTLPPLQVPKKRLRHTRGSISGGAPDSMYDDFDPLPWPRQPLRSHLSTIASESDRSNSRQLSHFSLGSGVLTGDDASSIPLSSYRRGSAPMTSPSSESPVRRNTGSEEEMGDMTMGVFRAESAKPEPLFRGRTSDEQEGTRRYDGPLPPMPPMPNESDENVDTIGELTRPPLREKRSGYSIRQRSNSTPSGSHSRQNSRISTTESERWSHGSSIFPVWAKNFYVHNAQLLSASKISLSGPPTPRPREANLTTHARNASQWTERSITSRLGTGYSELESSPTSSHFLPSIFRPRTRTRAKSEGSSKNKLRKSKASRPSAGDSIRPDSLAIFEEGQNAGDEMLPSGQPKWGTLQDPDAPPMPPLPRKYSKQRHWDDMTFPRPMTKDRLSEFSLEASPHLQPNRRTGNRLSTWRAPSFVESLDTLIHSRGNRQILLFTIGFLCPFAWMLGAILPLPERPARDQEKAMRSSVTVESEVDEMEGALRRHTAGEASRRWTEERLWMKARWWRTLNRIMAVVGVGVIAAVIALAIVATRR</sequence>
<feature type="compositionally biased region" description="Polar residues" evidence="1">
    <location>
        <begin position="690"/>
        <end position="699"/>
    </location>
</feature>
<organism evidence="3 4">
    <name type="scientific">Cryoendolithus antarcticus</name>
    <dbReference type="NCBI Taxonomy" id="1507870"/>
    <lineage>
        <taxon>Eukaryota</taxon>
        <taxon>Fungi</taxon>
        <taxon>Dikarya</taxon>
        <taxon>Ascomycota</taxon>
        <taxon>Pezizomycotina</taxon>
        <taxon>Dothideomycetes</taxon>
        <taxon>Dothideomycetidae</taxon>
        <taxon>Cladosporiales</taxon>
        <taxon>Cladosporiaceae</taxon>
        <taxon>Cryoendolithus</taxon>
    </lineage>
</organism>
<keyword evidence="4" id="KW-1185">Reference proteome</keyword>
<keyword evidence="2" id="KW-1133">Transmembrane helix</keyword>
<feature type="compositionally biased region" description="Polar residues" evidence="1">
    <location>
        <begin position="397"/>
        <end position="415"/>
    </location>
</feature>
<feature type="transmembrane region" description="Helical" evidence="2">
    <location>
        <begin position="921"/>
        <end position="944"/>
    </location>
</feature>
<evidence type="ECO:0000313" key="4">
    <source>
        <dbReference type="Proteomes" id="UP000192596"/>
    </source>
</evidence>
<feature type="compositionally biased region" description="Polar residues" evidence="1">
    <location>
        <begin position="260"/>
        <end position="269"/>
    </location>
</feature>
<evidence type="ECO:0000313" key="3">
    <source>
        <dbReference type="EMBL" id="OQN95968.1"/>
    </source>
</evidence>
<dbReference type="AlphaFoldDB" id="A0A1V8S9T0"/>